<dbReference type="SUPFAM" id="SSF52151">
    <property type="entry name" value="FabD/lysophospholipase-like"/>
    <property type="match status" value="1"/>
</dbReference>
<keyword evidence="2" id="KW-0442">Lipid degradation</keyword>
<feature type="short sequence motif" description="GXGXXG" evidence="2">
    <location>
        <begin position="47"/>
        <end position="52"/>
    </location>
</feature>
<proteinExistence type="predicted"/>
<evidence type="ECO:0000256" key="2">
    <source>
        <dbReference type="PROSITE-ProRule" id="PRU01161"/>
    </source>
</evidence>
<dbReference type="OrthoDB" id="9770965at2"/>
<dbReference type="InterPro" id="IPR052580">
    <property type="entry name" value="Lipid_Hydrolase"/>
</dbReference>
<dbReference type="Gene3D" id="3.40.1090.10">
    <property type="entry name" value="Cytosolic phospholipase A2 catalytic domain"/>
    <property type="match status" value="1"/>
</dbReference>
<dbReference type="InterPro" id="IPR002641">
    <property type="entry name" value="PNPLA_dom"/>
</dbReference>
<dbReference type="Pfam" id="PF01734">
    <property type="entry name" value="Patatin"/>
    <property type="match status" value="1"/>
</dbReference>
<dbReference type="PROSITE" id="PS51635">
    <property type="entry name" value="PNPLA"/>
    <property type="match status" value="1"/>
</dbReference>
<dbReference type="STRING" id="241145.SAMN05660776_2930"/>
<dbReference type="PANTHER" id="PTHR46394:SF1">
    <property type="entry name" value="PNPLA DOMAIN-CONTAINING PROTEIN"/>
    <property type="match status" value="1"/>
</dbReference>
<feature type="active site" description="Proton acceptor" evidence="2">
    <location>
        <position position="285"/>
    </location>
</feature>
<evidence type="ECO:0000313" key="4">
    <source>
        <dbReference type="EMBL" id="SKB77423.1"/>
    </source>
</evidence>
<gene>
    <name evidence="4" type="ORF">SAMN05660776_2930</name>
</gene>
<dbReference type="InterPro" id="IPR016035">
    <property type="entry name" value="Acyl_Trfase/lysoPLipase"/>
</dbReference>
<protein>
    <submittedName>
        <fullName evidence="4">NTE family protein</fullName>
    </submittedName>
</protein>
<reference evidence="5" key="1">
    <citation type="submission" date="2017-02" db="EMBL/GenBank/DDBJ databases">
        <authorList>
            <person name="Varghese N."/>
            <person name="Submissions S."/>
        </authorList>
    </citation>
    <scope>NUCLEOTIDE SEQUENCE [LARGE SCALE GENOMIC DNA]</scope>
    <source>
        <strain evidence="5">DSM 23405</strain>
    </source>
</reference>
<name>A0A1T5E119_9FLAO</name>
<dbReference type="Proteomes" id="UP000190230">
    <property type="component" value="Unassembled WGS sequence"/>
</dbReference>
<keyword evidence="1 2" id="KW-0443">Lipid metabolism</keyword>
<accession>A0A1T5E119</accession>
<feature type="short sequence motif" description="GXSXG" evidence="2">
    <location>
        <begin position="74"/>
        <end position="78"/>
    </location>
</feature>
<organism evidence="4 5">
    <name type="scientific">Salegentibacter holothuriorum</name>
    <dbReference type="NCBI Taxonomy" id="241145"/>
    <lineage>
        <taxon>Bacteria</taxon>
        <taxon>Pseudomonadati</taxon>
        <taxon>Bacteroidota</taxon>
        <taxon>Flavobacteriia</taxon>
        <taxon>Flavobacteriales</taxon>
        <taxon>Flavobacteriaceae</taxon>
        <taxon>Salegentibacter</taxon>
    </lineage>
</organism>
<feature type="domain" description="PNPLA" evidence="3">
    <location>
        <begin position="43"/>
        <end position="298"/>
    </location>
</feature>
<dbReference type="AlphaFoldDB" id="A0A1T5E119"/>
<evidence type="ECO:0000259" key="3">
    <source>
        <dbReference type="PROSITE" id="PS51635"/>
    </source>
</evidence>
<dbReference type="GO" id="GO:0016042">
    <property type="term" value="P:lipid catabolic process"/>
    <property type="evidence" value="ECO:0007669"/>
    <property type="project" value="UniProtKB-UniRule"/>
</dbReference>
<keyword evidence="5" id="KW-1185">Reference proteome</keyword>
<evidence type="ECO:0000313" key="5">
    <source>
        <dbReference type="Proteomes" id="UP000190230"/>
    </source>
</evidence>
<dbReference type="PANTHER" id="PTHR46394">
    <property type="entry name" value="ANNEXIN"/>
    <property type="match status" value="1"/>
</dbReference>
<feature type="active site" description="Nucleophile" evidence="2">
    <location>
        <position position="76"/>
    </location>
</feature>
<dbReference type="EMBL" id="FUYY01000007">
    <property type="protein sequence ID" value="SKB77423.1"/>
    <property type="molecule type" value="Genomic_DNA"/>
</dbReference>
<evidence type="ECO:0000256" key="1">
    <source>
        <dbReference type="ARBA" id="ARBA00023098"/>
    </source>
</evidence>
<dbReference type="GO" id="GO:0016787">
    <property type="term" value="F:hydrolase activity"/>
    <property type="evidence" value="ECO:0007669"/>
    <property type="project" value="UniProtKB-UniRule"/>
</dbReference>
<dbReference type="RefSeq" id="WP_079721764.1">
    <property type="nucleotide sequence ID" value="NZ_FUYY01000007.1"/>
</dbReference>
<sequence length="411" mass="46736">MGKNRFLDNPEVQKLVEEAISLKEKNKSYSDIVDSEGNQYVDLVQEGGGVLGIALVGYTYIMEQAGIRFYSLAGTSAGSINTILMAGVAKPGEPTSEKIINIIGDKNFFDFVDGPSGIKRLVQKKIENNSSIFWNIIWNARKIFKLLKNKLGINPGNHFEEWLTEALKENGINSLADLDKRRATLPKLKHLTNTTYKFKKPGLAIITSEITTHSKVEFPKMRKLYWQEAENIHPAKFVRASMSIPFFFYPFTVKNIPNAGKFKDKNWVDLVSYSGPVPASVKFVDGGMLSNFPINTFHIPSGMQPSRPTFGVRLSTYRESYSNTSGTFGYCGAMISTMRQIHDYDFILKNPDYEKLICRIDADEDFNWLNFGMKEERQQKLFLLGAKKALEFLQKFDWKEYKEIRAKIGCD</sequence>
<feature type="short sequence motif" description="DGA/G" evidence="2">
    <location>
        <begin position="285"/>
        <end position="287"/>
    </location>
</feature>
<keyword evidence="2" id="KW-0378">Hydrolase</keyword>